<dbReference type="EMBL" id="BAAADB010000012">
    <property type="protein sequence ID" value="GAA0508678.1"/>
    <property type="molecule type" value="Genomic_DNA"/>
</dbReference>
<dbReference type="RefSeq" id="WP_343757498.1">
    <property type="nucleotide sequence ID" value="NZ_BAAADB010000012.1"/>
</dbReference>
<keyword evidence="1" id="KW-1133">Transmembrane helix</keyword>
<gene>
    <name evidence="2" type="ORF">GCM10008937_15650</name>
</gene>
<proteinExistence type="predicted"/>
<dbReference type="Proteomes" id="UP001500191">
    <property type="component" value="Unassembled WGS sequence"/>
</dbReference>
<name>A0ABP3LYL6_9DEIO</name>
<feature type="transmembrane region" description="Helical" evidence="1">
    <location>
        <begin position="32"/>
        <end position="55"/>
    </location>
</feature>
<protein>
    <submittedName>
        <fullName evidence="2">Uncharacterized protein</fullName>
    </submittedName>
</protein>
<keyword evidence="1" id="KW-0472">Membrane</keyword>
<evidence type="ECO:0000313" key="2">
    <source>
        <dbReference type="EMBL" id="GAA0508678.1"/>
    </source>
</evidence>
<keyword evidence="1" id="KW-0812">Transmembrane</keyword>
<reference evidence="3" key="1">
    <citation type="journal article" date="2019" name="Int. J. Syst. Evol. Microbiol.">
        <title>The Global Catalogue of Microorganisms (GCM) 10K type strain sequencing project: providing services to taxonomists for standard genome sequencing and annotation.</title>
        <authorList>
            <consortium name="The Broad Institute Genomics Platform"/>
            <consortium name="The Broad Institute Genome Sequencing Center for Infectious Disease"/>
            <person name="Wu L."/>
            <person name="Ma J."/>
        </authorList>
    </citation>
    <scope>NUCLEOTIDE SEQUENCE [LARGE SCALE GENOMIC DNA]</scope>
    <source>
        <strain evidence="3">JCM 14368</strain>
    </source>
</reference>
<comment type="caution">
    <text evidence="2">The sequence shown here is derived from an EMBL/GenBank/DDBJ whole genome shotgun (WGS) entry which is preliminary data.</text>
</comment>
<accession>A0ABP3LYL6</accession>
<keyword evidence="3" id="KW-1185">Reference proteome</keyword>
<sequence length="61" mass="6560">MKRFLALLLLTVSAYGLLLALAPDFGPDMPGTLRLLCVLLSLVTFAGLFATCAALSHRERP</sequence>
<evidence type="ECO:0000256" key="1">
    <source>
        <dbReference type="SAM" id="Phobius"/>
    </source>
</evidence>
<organism evidence="2 3">
    <name type="scientific">Deinococcus depolymerans</name>
    <dbReference type="NCBI Taxonomy" id="392408"/>
    <lineage>
        <taxon>Bacteria</taxon>
        <taxon>Thermotogati</taxon>
        <taxon>Deinococcota</taxon>
        <taxon>Deinococci</taxon>
        <taxon>Deinococcales</taxon>
        <taxon>Deinococcaceae</taxon>
        <taxon>Deinococcus</taxon>
    </lineage>
</organism>
<evidence type="ECO:0000313" key="3">
    <source>
        <dbReference type="Proteomes" id="UP001500191"/>
    </source>
</evidence>